<evidence type="ECO:0000313" key="2">
    <source>
        <dbReference type="EMBL" id="MBW85830.1"/>
    </source>
</evidence>
<sequence length="25" mass="2731">MTPSSRQGSSTLEKLRLKSTSISHV</sequence>
<organism evidence="2">
    <name type="scientific">Rhizophora mucronata</name>
    <name type="common">Asiatic mangrove</name>
    <dbReference type="NCBI Taxonomy" id="61149"/>
    <lineage>
        <taxon>Eukaryota</taxon>
        <taxon>Viridiplantae</taxon>
        <taxon>Streptophyta</taxon>
        <taxon>Embryophyta</taxon>
        <taxon>Tracheophyta</taxon>
        <taxon>Spermatophyta</taxon>
        <taxon>Magnoliopsida</taxon>
        <taxon>eudicotyledons</taxon>
        <taxon>Gunneridae</taxon>
        <taxon>Pentapetalae</taxon>
        <taxon>rosids</taxon>
        <taxon>fabids</taxon>
        <taxon>Malpighiales</taxon>
        <taxon>Rhizophoraceae</taxon>
        <taxon>Rhizophora</taxon>
    </lineage>
</organism>
<accession>A0A2P2IX86</accession>
<protein>
    <submittedName>
        <fullName evidence="2">Uncharacterized protein</fullName>
    </submittedName>
</protein>
<proteinExistence type="predicted"/>
<evidence type="ECO:0000256" key="1">
    <source>
        <dbReference type="SAM" id="MobiDB-lite"/>
    </source>
</evidence>
<dbReference type="AlphaFoldDB" id="A0A2P2IX86"/>
<name>A0A2P2IX86_RHIMU</name>
<dbReference type="EMBL" id="GGEC01005347">
    <property type="protein sequence ID" value="MBW85830.1"/>
    <property type="molecule type" value="Transcribed_RNA"/>
</dbReference>
<reference evidence="2" key="1">
    <citation type="submission" date="2018-02" db="EMBL/GenBank/DDBJ databases">
        <title>Rhizophora mucronata_Transcriptome.</title>
        <authorList>
            <person name="Meera S.P."/>
            <person name="Sreeshan A."/>
            <person name="Augustine A."/>
        </authorList>
    </citation>
    <scope>NUCLEOTIDE SEQUENCE</scope>
    <source>
        <tissue evidence="2">Leaf</tissue>
    </source>
</reference>
<feature type="region of interest" description="Disordered" evidence="1">
    <location>
        <begin position="1"/>
        <end position="25"/>
    </location>
</feature>